<gene>
    <name evidence="1" type="ORF">GGR22_000566</name>
</gene>
<keyword evidence="2" id="KW-1185">Reference proteome</keyword>
<protein>
    <submittedName>
        <fullName evidence="1">Uncharacterized protein</fullName>
    </submittedName>
</protein>
<dbReference type="Proteomes" id="UP000555003">
    <property type="component" value="Unassembled WGS sequence"/>
</dbReference>
<evidence type="ECO:0000313" key="2">
    <source>
        <dbReference type="Proteomes" id="UP000555003"/>
    </source>
</evidence>
<evidence type="ECO:0000313" key="1">
    <source>
        <dbReference type="EMBL" id="MBA9072440.1"/>
    </source>
</evidence>
<dbReference type="EMBL" id="JACJIS010000001">
    <property type="protein sequence ID" value="MBA9072440.1"/>
    <property type="molecule type" value="Genomic_DNA"/>
</dbReference>
<sequence>MKKILFIILLILFSIIALRLLFPPDFEKVRDKLTSKEYAYATKEDWKTTYKKDVAFDQQNKITFPQAKPARAELYSGYLNLSRELDSEDIKKVIKILNDSSSYEWGEIGTFEPNKRILFYDNNGQIIGITEIDWAKLQTYSAPMNRTMKWGLLSYSGRDKLFKIIDKY</sequence>
<comment type="caution">
    <text evidence="1">The sequence shown here is derived from an EMBL/GenBank/DDBJ whole genome shotgun (WGS) entry which is preliminary data.</text>
</comment>
<proteinExistence type="predicted"/>
<reference evidence="1 2" key="1">
    <citation type="submission" date="2020-08" db="EMBL/GenBank/DDBJ databases">
        <title>Genomic Encyclopedia of Type Strains, Phase IV (KMG-IV): sequencing the most valuable type-strain genomes for metagenomic binning, comparative biology and taxonomic classification.</title>
        <authorList>
            <person name="Goeker M."/>
        </authorList>
    </citation>
    <scope>NUCLEOTIDE SEQUENCE [LARGE SCALE GENOMIC DNA]</scope>
    <source>
        <strain evidence="1 2">DSM 100397</strain>
    </source>
</reference>
<name>A0ABR6DNG6_9FLAO</name>
<organism evidence="1 2">
    <name type="scientific">Flavobacterium gossypii</name>
    <dbReference type="NCBI Taxonomy" id="1646119"/>
    <lineage>
        <taxon>Bacteria</taxon>
        <taxon>Pseudomonadati</taxon>
        <taxon>Bacteroidota</taxon>
        <taxon>Flavobacteriia</taxon>
        <taxon>Flavobacteriales</taxon>
        <taxon>Flavobacteriaceae</taxon>
        <taxon>Flavobacterium</taxon>
    </lineage>
</organism>
<accession>A0ABR6DNG6</accession>
<dbReference type="RefSeq" id="WP_182492481.1">
    <property type="nucleotide sequence ID" value="NZ_JACJIS010000001.1"/>
</dbReference>